<sequence>MAISKLECMICPRQGSFSDVSHLLTHLSSKAHLAHQFKLQVRSYKHDDAADLLEAFNQWYDANGIAKMLSDRAASKIGRTSKRKSDDTTSTPSVSSGTAETSLPSNATSDHLKAPPGSPNNFDRFFADHCPAGETSITTHQNSLMPASSKSACIANGLSNCPSQADSNLHPMTDDKDNARSMALPENNTLFPVTPTRPPRKERKKHSNQPNFENNPFVVSQVQRRKADKENVVVVRDEIVRLKGALWPGMDVFDAATLAMRKLRNQKKDGSALKQMEMTSRLVEPTEQIYSYEGALLKERVITGDIEDDSPLEGESPIPIKPPRFKPVILRDNDPNVHMDRYRKRPKPDAHRTASSKTRATPQPAIFNYTKGSFGSALTGDSAGDSDLTLSTAAIHGARARTGFAVYRDNKDQTTRGIMREDHLTDFHTVGGTLTPARLIRDHKLNTYTDEHSIQSPDKRADQDPLLGMGARIDSPLWNPVGACWRNHDPNITDYMESSFFESDAVSGFGNVALESRGRDGDHDHFPPAPAFKLTSFHRQSFNEETIDNAGWAGLSPAGSSQATISEAGTRDLSQVYLTTHATD</sequence>
<proteinExistence type="predicted"/>
<feature type="region of interest" description="Disordered" evidence="1">
    <location>
        <begin position="76"/>
        <end position="126"/>
    </location>
</feature>
<feature type="region of interest" description="Disordered" evidence="1">
    <location>
        <begin position="307"/>
        <end position="367"/>
    </location>
</feature>
<dbReference type="EMBL" id="KB644408">
    <property type="protein sequence ID" value="EPS25883.1"/>
    <property type="molecule type" value="Genomic_DNA"/>
</dbReference>
<protein>
    <submittedName>
        <fullName evidence="2">Uncharacterized protein</fullName>
    </submittedName>
</protein>
<dbReference type="Proteomes" id="UP000019376">
    <property type="component" value="Unassembled WGS sequence"/>
</dbReference>
<accession>S8AJE8</accession>
<feature type="compositionally biased region" description="Low complexity" evidence="1">
    <location>
        <begin position="88"/>
        <end position="98"/>
    </location>
</feature>
<name>S8AJE8_PENO1</name>
<dbReference type="AlphaFoldDB" id="S8AJE8"/>
<feature type="compositionally biased region" description="Polar residues" evidence="1">
    <location>
        <begin position="99"/>
        <end position="109"/>
    </location>
</feature>
<feature type="compositionally biased region" description="Basic residues" evidence="1">
    <location>
        <begin position="198"/>
        <end position="207"/>
    </location>
</feature>
<organism evidence="2 3">
    <name type="scientific">Penicillium oxalicum (strain 114-2 / CGMCC 5302)</name>
    <name type="common">Penicillium decumbens</name>
    <dbReference type="NCBI Taxonomy" id="933388"/>
    <lineage>
        <taxon>Eukaryota</taxon>
        <taxon>Fungi</taxon>
        <taxon>Dikarya</taxon>
        <taxon>Ascomycota</taxon>
        <taxon>Pezizomycotina</taxon>
        <taxon>Eurotiomycetes</taxon>
        <taxon>Eurotiomycetidae</taxon>
        <taxon>Eurotiales</taxon>
        <taxon>Aspergillaceae</taxon>
        <taxon>Penicillium</taxon>
    </lineage>
</organism>
<dbReference type="HOGENOM" id="CLU_032488_0_0_1"/>
<keyword evidence="3" id="KW-1185">Reference proteome</keyword>
<evidence type="ECO:0000256" key="1">
    <source>
        <dbReference type="SAM" id="MobiDB-lite"/>
    </source>
</evidence>
<feature type="compositionally biased region" description="Basic and acidic residues" evidence="1">
    <location>
        <begin position="329"/>
        <end position="340"/>
    </location>
</feature>
<reference evidence="2 3" key="1">
    <citation type="journal article" date="2013" name="PLoS ONE">
        <title>Genomic and secretomic analyses reveal unique features of the lignocellulolytic enzyme system of Penicillium decumbens.</title>
        <authorList>
            <person name="Liu G."/>
            <person name="Zhang L."/>
            <person name="Wei X."/>
            <person name="Zou G."/>
            <person name="Qin Y."/>
            <person name="Ma L."/>
            <person name="Li J."/>
            <person name="Zheng H."/>
            <person name="Wang S."/>
            <person name="Wang C."/>
            <person name="Xun L."/>
            <person name="Zhao G.-P."/>
            <person name="Zhou Z."/>
            <person name="Qu Y."/>
        </authorList>
    </citation>
    <scope>NUCLEOTIDE SEQUENCE [LARGE SCALE GENOMIC DNA]</scope>
    <source>
        <strain evidence="3">114-2 / CGMCC 5302</strain>
    </source>
</reference>
<dbReference type="eggNOG" id="ENOG502SPEQ">
    <property type="taxonomic scope" value="Eukaryota"/>
</dbReference>
<evidence type="ECO:0000313" key="3">
    <source>
        <dbReference type="Proteomes" id="UP000019376"/>
    </source>
</evidence>
<feature type="region of interest" description="Disordered" evidence="1">
    <location>
        <begin position="164"/>
        <end position="214"/>
    </location>
</feature>
<dbReference type="STRING" id="933388.S8AJE8"/>
<dbReference type="OrthoDB" id="5428259at2759"/>
<evidence type="ECO:0000313" key="2">
    <source>
        <dbReference type="EMBL" id="EPS25883.1"/>
    </source>
</evidence>
<dbReference type="PhylomeDB" id="S8AJE8"/>
<gene>
    <name evidence="2" type="ORF">PDE_00819</name>
</gene>